<dbReference type="GO" id="GO:0010181">
    <property type="term" value="F:FMN binding"/>
    <property type="evidence" value="ECO:0007669"/>
    <property type="project" value="InterPro"/>
</dbReference>
<dbReference type="RefSeq" id="WP_188497077.1">
    <property type="nucleotide sequence ID" value="NZ_BMFV01000011.1"/>
</dbReference>
<evidence type="ECO:0000256" key="1">
    <source>
        <dbReference type="ARBA" id="ARBA00023002"/>
    </source>
</evidence>
<dbReference type="AlphaFoldDB" id="A0A8J3EMJ5"/>
<dbReference type="InterPro" id="IPR012349">
    <property type="entry name" value="Split_barrel_FMN-bd"/>
</dbReference>
<feature type="domain" description="Flavin reductase like" evidence="2">
    <location>
        <begin position="10"/>
        <end position="149"/>
    </location>
</feature>
<dbReference type="PANTHER" id="PTHR30466:SF1">
    <property type="entry name" value="FMN REDUCTASE (NADH) RUTF"/>
    <property type="match status" value="1"/>
</dbReference>
<comment type="caution">
    <text evidence="3">The sequence shown here is derived from an EMBL/GenBank/DDBJ whole genome shotgun (WGS) entry which is preliminary data.</text>
</comment>
<dbReference type="Pfam" id="PF01613">
    <property type="entry name" value="Flavin_Reduct"/>
    <property type="match status" value="1"/>
</dbReference>
<reference evidence="3" key="1">
    <citation type="journal article" date="2014" name="Int. J. Syst. Evol. Microbiol.">
        <title>Complete genome sequence of Corynebacterium casei LMG S-19264T (=DSM 44701T), isolated from a smear-ripened cheese.</title>
        <authorList>
            <consortium name="US DOE Joint Genome Institute (JGI-PGF)"/>
            <person name="Walter F."/>
            <person name="Albersmeier A."/>
            <person name="Kalinowski J."/>
            <person name="Ruckert C."/>
        </authorList>
    </citation>
    <scope>NUCLEOTIDE SEQUENCE</scope>
    <source>
        <strain evidence="3">CGMCC 1.12777</strain>
    </source>
</reference>
<gene>
    <name evidence="3" type="ORF">GCM10007096_18050</name>
</gene>
<dbReference type="InterPro" id="IPR002563">
    <property type="entry name" value="Flavin_Rdtase-like_dom"/>
</dbReference>
<dbReference type="Proteomes" id="UP000656813">
    <property type="component" value="Unassembled WGS sequence"/>
</dbReference>
<dbReference type="PANTHER" id="PTHR30466">
    <property type="entry name" value="FLAVIN REDUCTASE"/>
    <property type="match status" value="1"/>
</dbReference>
<organism evidence="3 4">
    <name type="scientific">Pullulanibacillus pueri</name>
    <dbReference type="NCBI Taxonomy" id="1437324"/>
    <lineage>
        <taxon>Bacteria</taxon>
        <taxon>Bacillati</taxon>
        <taxon>Bacillota</taxon>
        <taxon>Bacilli</taxon>
        <taxon>Bacillales</taxon>
        <taxon>Sporolactobacillaceae</taxon>
        <taxon>Pullulanibacillus</taxon>
    </lineage>
</organism>
<sequence>MEERLFREAMSHFATGVTVITTLVDEEIHGMTANAFMSVSLEPRLVLISIDNKAHTRERIQASGQFAVNILTDKQQALSQAFASKEHHHHIDFDWFECLPVIKDALVTLVCKVYESHKAGDHTLFLGEVTHLKLNEGSPLTYYQGTYTSLHA</sequence>
<proteinExistence type="predicted"/>
<evidence type="ECO:0000313" key="3">
    <source>
        <dbReference type="EMBL" id="GGH80922.1"/>
    </source>
</evidence>
<dbReference type="SMART" id="SM00903">
    <property type="entry name" value="Flavin_Reduct"/>
    <property type="match status" value="1"/>
</dbReference>
<keyword evidence="4" id="KW-1185">Reference proteome</keyword>
<protein>
    <submittedName>
        <fullName evidence="3">Flavin oxidoreductase</fullName>
    </submittedName>
</protein>
<accession>A0A8J3EMJ5</accession>
<name>A0A8J3EMJ5_9BACL</name>
<dbReference type="GO" id="GO:0042602">
    <property type="term" value="F:riboflavin reductase (NADPH) activity"/>
    <property type="evidence" value="ECO:0007669"/>
    <property type="project" value="TreeGrafter"/>
</dbReference>
<evidence type="ECO:0000259" key="2">
    <source>
        <dbReference type="SMART" id="SM00903"/>
    </source>
</evidence>
<keyword evidence="1" id="KW-0560">Oxidoreductase</keyword>
<dbReference type="SUPFAM" id="SSF50475">
    <property type="entry name" value="FMN-binding split barrel"/>
    <property type="match status" value="1"/>
</dbReference>
<dbReference type="InterPro" id="IPR050268">
    <property type="entry name" value="NADH-dep_flavin_reductase"/>
</dbReference>
<evidence type="ECO:0000313" key="4">
    <source>
        <dbReference type="Proteomes" id="UP000656813"/>
    </source>
</evidence>
<dbReference type="EMBL" id="BMFV01000011">
    <property type="protein sequence ID" value="GGH80922.1"/>
    <property type="molecule type" value="Genomic_DNA"/>
</dbReference>
<dbReference type="Gene3D" id="2.30.110.10">
    <property type="entry name" value="Electron Transport, Fmn-binding Protein, Chain A"/>
    <property type="match status" value="1"/>
</dbReference>
<reference evidence="3" key="2">
    <citation type="submission" date="2020-09" db="EMBL/GenBank/DDBJ databases">
        <authorList>
            <person name="Sun Q."/>
            <person name="Zhou Y."/>
        </authorList>
    </citation>
    <scope>NUCLEOTIDE SEQUENCE</scope>
    <source>
        <strain evidence="3">CGMCC 1.12777</strain>
    </source>
</reference>